<comment type="similarity">
    <text evidence="5">Belongs to the cyclic 2,3-diphosphoglycerate synthetase family.</text>
</comment>
<dbReference type="HAMAP" id="MF_01908">
    <property type="entry name" value="Cyc_PG_syn"/>
    <property type="match status" value="1"/>
</dbReference>
<evidence type="ECO:0000313" key="7">
    <source>
        <dbReference type="Proteomes" id="UP000250134"/>
    </source>
</evidence>
<keyword evidence="2 5" id="KW-0436">Ligase</keyword>
<keyword evidence="3 5" id="KW-0547">Nucleotide-binding</keyword>
<dbReference type="EMBL" id="CP014855">
    <property type="protein sequence ID" value="ASJ00542.1"/>
    <property type="molecule type" value="Genomic_DNA"/>
</dbReference>
<dbReference type="GO" id="GO:0036356">
    <property type="term" value="F:cyclic 2,3-diphosphoglycerate synthetase activity"/>
    <property type="evidence" value="ECO:0007669"/>
    <property type="project" value="InterPro"/>
</dbReference>
<sequence length="432" mass="46921">MKLVLIDGEHYPDVTRWAIEKLGNVCCAVFLGGSEKIGSLSSLEKRIGVPIYTSSNYLDAIKRAVTENDVDEVVDLSDEPVLTYEDRFRMASLCMLLGVKYRGADFVFTPKPLKKVKKPSIAVIGTGKRVGKTAISGFIARTLKEISRPVVVTMGRGGPEKPEIIDGEAMEITPEFLLKVAEEGKHAASDHFEDALTSGVTTIGCRRCGGGMAGFPFFDVVDEGIKLAESLPHDLVILEGSGATFPAYEADAYVLVVGGKQKVDFLRNYFGPFKIALADVVVVTMADEISGEKREAILEAIKNVNPEADVHLTGFRPRPLGNVSGKRIGLVMTSYPALPKAKRHLEDLGAQVVALSGNLSNRELLRKDLANFTGIEAVAVELKAAAVDVVTRWALEREIEVIYLDNEPVNLDGKNLREAVLKLGRKVLGRGE</sequence>
<keyword evidence="7" id="KW-1185">Reference proteome</keyword>
<accession>A0A2Z2M837</accession>
<comment type="subcellular location">
    <subcellularLocation>
        <location evidence="5">Cytoplasm</location>
    </subcellularLocation>
</comment>
<evidence type="ECO:0000256" key="3">
    <source>
        <dbReference type="ARBA" id="ARBA00022741"/>
    </source>
</evidence>
<dbReference type="EC" id="6.5.1.9" evidence="5"/>
<organism evidence="6 7">
    <name type="scientific">Thermococcus gorgonarius</name>
    <dbReference type="NCBI Taxonomy" id="71997"/>
    <lineage>
        <taxon>Archaea</taxon>
        <taxon>Methanobacteriati</taxon>
        <taxon>Methanobacteriota</taxon>
        <taxon>Thermococci</taxon>
        <taxon>Thermococcales</taxon>
        <taxon>Thermococcaceae</taxon>
        <taxon>Thermococcus</taxon>
    </lineage>
</organism>
<comment type="catalytic activity">
    <reaction evidence="5">
        <text>(2R)-2,3-bisphosphoglycerate + ATP + H(+) = cyclic (2R)-2,3-bisphosphoglycerate + ADP + phosphate</text>
        <dbReference type="Rhea" id="RHEA:42412"/>
        <dbReference type="ChEBI" id="CHEBI:15378"/>
        <dbReference type="ChEBI" id="CHEBI:30616"/>
        <dbReference type="ChEBI" id="CHEBI:43474"/>
        <dbReference type="ChEBI" id="CHEBI:58248"/>
        <dbReference type="ChEBI" id="CHEBI:79081"/>
        <dbReference type="ChEBI" id="CHEBI:456216"/>
        <dbReference type="EC" id="6.5.1.9"/>
    </reaction>
</comment>
<evidence type="ECO:0000256" key="4">
    <source>
        <dbReference type="ARBA" id="ARBA00022840"/>
    </source>
</evidence>
<dbReference type="OrthoDB" id="85545at2157"/>
<evidence type="ECO:0000256" key="1">
    <source>
        <dbReference type="ARBA" id="ARBA00022490"/>
    </source>
</evidence>
<evidence type="ECO:0000256" key="5">
    <source>
        <dbReference type="HAMAP-Rule" id="MF_01908"/>
    </source>
</evidence>
<keyword evidence="4 5" id="KW-0067">ATP-binding</keyword>
<reference evidence="6 7" key="1">
    <citation type="submission" date="2016-03" db="EMBL/GenBank/DDBJ databases">
        <title>Complete genome sequence of Thermococcus gorgonarius.</title>
        <authorList>
            <person name="Oger P.M."/>
        </authorList>
    </citation>
    <scope>NUCLEOTIDE SEQUENCE [LARGE SCALE GENOMIC DNA]</scope>
    <source>
        <strain evidence="6 7">W-12</strain>
    </source>
</reference>
<dbReference type="RefSeq" id="WP_088884881.1">
    <property type="nucleotide sequence ID" value="NZ_CP014855.1"/>
</dbReference>
<dbReference type="KEGG" id="tgg:A3K92_03145"/>
<dbReference type="GeneID" id="33331512"/>
<protein>
    <recommendedName>
        <fullName evidence="5">Cyclic 2,3-diphosphoglycerate synthetase</fullName>
        <shortName evidence="5">cDPGS</shortName>
        <ecNumber evidence="5">6.5.1.9</ecNumber>
    </recommendedName>
</protein>
<dbReference type="InterPro" id="IPR016557">
    <property type="entry name" value="Cyc_diphosphoglycerate_synth"/>
</dbReference>
<comment type="function">
    <text evidence="5">Catalyzes the formation of cyclic 2,3-diphosphoglycerate (cDPG) by formation of an intramolecular phosphoanhydride bond at the expense of ATP.</text>
</comment>
<dbReference type="Proteomes" id="UP000250134">
    <property type="component" value="Chromosome"/>
</dbReference>
<gene>
    <name evidence="5" type="primary">cpgS</name>
    <name evidence="6" type="ORF">A3K92_03145</name>
</gene>
<evidence type="ECO:0000313" key="6">
    <source>
        <dbReference type="EMBL" id="ASJ00542.1"/>
    </source>
</evidence>
<dbReference type="GO" id="GO:0006094">
    <property type="term" value="P:gluconeogenesis"/>
    <property type="evidence" value="ECO:0007669"/>
    <property type="project" value="InterPro"/>
</dbReference>
<dbReference type="GO" id="GO:0005737">
    <property type="term" value="C:cytoplasm"/>
    <property type="evidence" value="ECO:0007669"/>
    <property type="project" value="UniProtKB-SubCell"/>
</dbReference>
<evidence type="ECO:0000256" key="2">
    <source>
        <dbReference type="ARBA" id="ARBA00022598"/>
    </source>
</evidence>
<dbReference type="PIRSF" id="PIRSF009445">
    <property type="entry name" value="Cyc_PG_syn"/>
    <property type="match status" value="1"/>
</dbReference>
<dbReference type="AlphaFoldDB" id="A0A2Z2M837"/>
<dbReference type="GO" id="GO:0016874">
    <property type="term" value="F:ligase activity"/>
    <property type="evidence" value="ECO:0007669"/>
    <property type="project" value="UniProtKB-UniRule"/>
</dbReference>
<keyword evidence="1 5" id="KW-0963">Cytoplasm</keyword>
<name>A0A2Z2M837_THEGO</name>
<proteinExistence type="inferred from homology"/>
<dbReference type="GO" id="GO:0005524">
    <property type="term" value="F:ATP binding"/>
    <property type="evidence" value="ECO:0007669"/>
    <property type="project" value="UniProtKB-KW"/>
</dbReference>